<comment type="caution">
    <text evidence="3">The sequence shown here is derived from an EMBL/GenBank/DDBJ whole genome shotgun (WGS) entry which is preliminary data.</text>
</comment>
<feature type="compositionally biased region" description="Low complexity" evidence="2">
    <location>
        <begin position="8"/>
        <end position="24"/>
    </location>
</feature>
<name>A0A9W8M692_9FUNG</name>
<dbReference type="AlphaFoldDB" id="A0A9W8M692"/>
<organism evidence="3 4">
    <name type="scientific">Coemansia aciculifera</name>
    <dbReference type="NCBI Taxonomy" id="417176"/>
    <lineage>
        <taxon>Eukaryota</taxon>
        <taxon>Fungi</taxon>
        <taxon>Fungi incertae sedis</taxon>
        <taxon>Zoopagomycota</taxon>
        <taxon>Kickxellomycotina</taxon>
        <taxon>Kickxellomycetes</taxon>
        <taxon>Kickxellales</taxon>
        <taxon>Kickxellaceae</taxon>
        <taxon>Coemansia</taxon>
    </lineage>
</organism>
<dbReference type="InterPro" id="IPR050452">
    <property type="entry name" value="Metacaspase"/>
</dbReference>
<evidence type="ECO:0000256" key="1">
    <source>
        <dbReference type="ARBA" id="ARBA00009005"/>
    </source>
</evidence>
<keyword evidence="4" id="KW-1185">Reference proteome</keyword>
<reference evidence="3" key="1">
    <citation type="submission" date="2022-07" db="EMBL/GenBank/DDBJ databases">
        <title>Phylogenomic reconstructions and comparative analyses of Kickxellomycotina fungi.</title>
        <authorList>
            <person name="Reynolds N.K."/>
            <person name="Stajich J.E."/>
            <person name="Barry K."/>
            <person name="Grigoriev I.V."/>
            <person name="Crous P."/>
            <person name="Smith M.E."/>
        </authorList>
    </citation>
    <scope>NUCLEOTIDE SEQUENCE</scope>
    <source>
        <strain evidence="3">RSA 476</strain>
    </source>
</reference>
<feature type="compositionally biased region" description="Polar residues" evidence="2">
    <location>
        <begin position="157"/>
        <end position="169"/>
    </location>
</feature>
<dbReference type="EMBL" id="JANBUY010000113">
    <property type="protein sequence ID" value="KAJ2863701.1"/>
    <property type="molecule type" value="Genomic_DNA"/>
</dbReference>
<dbReference type="PANTHER" id="PTHR48104">
    <property type="entry name" value="METACASPASE-4"/>
    <property type="match status" value="1"/>
</dbReference>
<feature type="compositionally biased region" description="Basic and acidic residues" evidence="2">
    <location>
        <begin position="659"/>
        <end position="671"/>
    </location>
</feature>
<feature type="region of interest" description="Disordered" evidence="2">
    <location>
        <begin position="290"/>
        <end position="360"/>
    </location>
</feature>
<dbReference type="GO" id="GO:0006508">
    <property type="term" value="P:proteolysis"/>
    <property type="evidence" value="ECO:0007669"/>
    <property type="project" value="UniProtKB-KW"/>
</dbReference>
<feature type="compositionally biased region" description="Low complexity" evidence="2">
    <location>
        <begin position="405"/>
        <end position="423"/>
    </location>
</feature>
<feature type="region of interest" description="Disordered" evidence="2">
    <location>
        <begin position="405"/>
        <end position="436"/>
    </location>
</feature>
<dbReference type="Proteomes" id="UP001140074">
    <property type="component" value="Unassembled WGS sequence"/>
</dbReference>
<dbReference type="GO" id="GO:0005737">
    <property type="term" value="C:cytoplasm"/>
    <property type="evidence" value="ECO:0007669"/>
    <property type="project" value="TreeGrafter"/>
</dbReference>
<evidence type="ECO:0000313" key="3">
    <source>
        <dbReference type="EMBL" id="KAJ2863701.1"/>
    </source>
</evidence>
<feature type="region of interest" description="Disordered" evidence="2">
    <location>
        <begin position="69"/>
        <end position="275"/>
    </location>
</feature>
<evidence type="ECO:0000313" key="4">
    <source>
        <dbReference type="Proteomes" id="UP001140074"/>
    </source>
</evidence>
<sequence>MSYAPGSQQAQHYHPGAPHPQQQQQPPPVDERYAYTSSAAPVIPAGATDSAGYAPNLAGAYAADIAPYAHQQQHHQQQQQAPMHSLSSHQQHQQHQQLPARPPPLVVPQPYYDGAYNGQHQPPGVDMRNNYPVGHHPPHSAPPLQAVHPSQKGHYSIQGSNPGTFQAQNLPPGLPHPDAAGQYHSQAPSHYAPPPPQLQQPQGQFSQPLVQPYQQQPPQQYAYSSVSASATETYAHGQPQYQQQQQPPPPMMHAHTTGPYGSHPPHHHPVHASGHIPHNAEVYNQHAPQPEQQYYAPPPPQSHQQQPQQQQPHHHQQQQYQHPPPSHQQQQQVQQPVALTQPAFSQSPQPPTSTGGAYAYSQPETGYYRQEPVQTVPSPLYQSPYQQQQQLQQQQRQQQVQQQQQQAYQQQANNSAYSGSAYSLPPPTTQPLVHYSPPNVAQAVPQLGDMQPLASRYRAQVPPAEPHAQHPLDAQQHMPPPSSHNQHQHRNHSHQHNPHHDHIHGQGHGHGHGQGHGHDLGPQQAHHPMPPPSQQRQHQQHPPPPHQSPSPQAQQMVGPQRLNSHRASVGHNDPARIPGARPVMATRQDARLSYAEHNTQYIAGHPPISSVLTAEPIVAQVASLSSAGLQRKHTIDPRNSYGGSPQVGDGGSVGSAQGRRREASDYHDQQRESSGYPPPMGATQHSNNVSVLVNSMGALSVASGQQYGASPPQQQQQQFNQSSALTASAMSVPNSQHLHSSQATLQGYPVNGSASTLLGSGAFAGTDLNKSSTPTLVQSSANIGYPLWHNIDANSFHAYRHHINVQKSNLSGSKYALVIGINYYGVEYSQTSNINSAHTMKNLLMSKYGYLEKNVTLLSDDLKDQRFHPTHQLITKHIGRMMSNVRPNDSVFFYFCGFGRLPSQVLERRSEVLSGIRRLRSDYILPADFEQYGAIDATYLHNHLVHKLPPSARLTALFNCIVNETGMGVPYKYTTNGMAVLTNAIAGSNLFEAGAKMTQQNLTGSFGDLSQRFETSLMQQQKQQCAQHQPLATDGLADEEVSRLKQSSGDIIVFGWDRDYANPKHKKYLAQTPSNHLGSYWAAAMESALRNKSKATFGDILHYLQGSTKELVMMPFVATGRKISMDEEFVI</sequence>
<keyword evidence="3" id="KW-0645">Protease</keyword>
<feature type="compositionally biased region" description="Polar residues" evidence="2">
    <location>
        <begin position="725"/>
        <end position="741"/>
    </location>
</feature>
<gene>
    <name evidence="3" type="primary">MCA1_2</name>
    <name evidence="3" type="ORF">GGH94_003428</name>
</gene>
<dbReference type="Gene3D" id="3.40.50.12660">
    <property type="match status" value="1"/>
</dbReference>
<feature type="compositionally biased region" description="Basic residues" evidence="2">
    <location>
        <begin position="505"/>
        <end position="515"/>
    </location>
</feature>
<feature type="region of interest" description="Disordered" evidence="2">
    <location>
        <begin position="461"/>
        <end position="582"/>
    </location>
</feature>
<feature type="compositionally biased region" description="Low complexity" evidence="2">
    <location>
        <begin position="704"/>
        <end position="724"/>
    </location>
</feature>
<proteinExistence type="inferred from homology"/>
<comment type="similarity">
    <text evidence="1">Belongs to the peptidase C14B family.</text>
</comment>
<feature type="compositionally biased region" description="Low complexity" evidence="2">
    <location>
        <begin position="199"/>
        <end position="245"/>
    </location>
</feature>
<keyword evidence="3" id="KW-0378">Hydrolase</keyword>
<accession>A0A9W8M692</accession>
<feature type="region of interest" description="Disordered" evidence="2">
    <location>
        <begin position="1"/>
        <end position="37"/>
    </location>
</feature>
<dbReference type="PANTHER" id="PTHR48104:SF30">
    <property type="entry name" value="METACASPASE-1"/>
    <property type="match status" value="1"/>
</dbReference>
<feature type="compositionally biased region" description="Polar residues" evidence="2">
    <location>
        <begin position="342"/>
        <end position="355"/>
    </location>
</feature>
<feature type="region of interest" description="Disordered" evidence="2">
    <location>
        <begin position="628"/>
        <end position="686"/>
    </location>
</feature>
<feature type="compositionally biased region" description="Low complexity" evidence="2">
    <location>
        <begin position="69"/>
        <end position="99"/>
    </location>
</feature>
<dbReference type="GO" id="GO:0004197">
    <property type="term" value="F:cysteine-type endopeptidase activity"/>
    <property type="evidence" value="ECO:0007669"/>
    <property type="project" value="TreeGrafter"/>
</dbReference>
<feature type="compositionally biased region" description="Basic residues" evidence="2">
    <location>
        <begin position="486"/>
        <end position="497"/>
    </location>
</feature>
<feature type="region of interest" description="Disordered" evidence="2">
    <location>
        <begin position="704"/>
        <end position="741"/>
    </location>
</feature>
<feature type="compositionally biased region" description="Low complexity" evidence="2">
    <location>
        <begin position="302"/>
        <end position="337"/>
    </location>
</feature>
<evidence type="ECO:0000256" key="2">
    <source>
        <dbReference type="SAM" id="MobiDB-lite"/>
    </source>
</evidence>
<protein>
    <submittedName>
        <fullName evidence="3">Ca(2+)-dependent cysteine protease</fullName>
    </submittedName>
</protein>